<dbReference type="GO" id="GO:0006313">
    <property type="term" value="P:DNA transposition"/>
    <property type="evidence" value="ECO:0007669"/>
    <property type="project" value="InterPro"/>
</dbReference>
<dbReference type="InterPro" id="IPR002686">
    <property type="entry name" value="Transposase_17"/>
</dbReference>
<dbReference type="GO" id="GO:0004803">
    <property type="term" value="F:transposase activity"/>
    <property type="evidence" value="ECO:0007669"/>
    <property type="project" value="InterPro"/>
</dbReference>
<dbReference type="SUPFAM" id="SSF143422">
    <property type="entry name" value="Transposase IS200-like"/>
    <property type="match status" value="1"/>
</dbReference>
<gene>
    <name evidence="2" type="ORF">SAMN05444372_1343</name>
</gene>
<proteinExistence type="predicted"/>
<evidence type="ECO:0000259" key="1">
    <source>
        <dbReference type="Pfam" id="PF01797"/>
    </source>
</evidence>
<organism evidence="2 3">
    <name type="scientific">Flavobacterium micromati</name>
    <dbReference type="NCBI Taxonomy" id="229205"/>
    <lineage>
        <taxon>Bacteria</taxon>
        <taxon>Pseudomonadati</taxon>
        <taxon>Bacteroidota</taxon>
        <taxon>Flavobacteriia</taxon>
        <taxon>Flavobacteriales</taxon>
        <taxon>Flavobacteriaceae</taxon>
        <taxon>Flavobacterium</taxon>
    </lineage>
</organism>
<feature type="non-terminal residue" evidence="2">
    <location>
        <position position="100"/>
    </location>
</feature>
<evidence type="ECO:0000313" key="3">
    <source>
        <dbReference type="Proteomes" id="UP000184020"/>
    </source>
</evidence>
<dbReference type="EMBL" id="FQWF01000034">
    <property type="protein sequence ID" value="SHH22759.1"/>
    <property type="molecule type" value="Genomic_DNA"/>
</dbReference>
<evidence type="ECO:0000313" key="2">
    <source>
        <dbReference type="EMBL" id="SHH22759.1"/>
    </source>
</evidence>
<sequence length="100" mass="11481">MVIFDKKAMSDGYKIRDQTLPHFITATVVDWVDVFTRTSYRDVVVACLDFCIRDKAMVLYGYVIMSNHIHMIVQSGDGDLSGLLRDFKKFTASKILEKIK</sequence>
<accession>A0A1M5R9M0</accession>
<keyword evidence="3" id="KW-1185">Reference proteome</keyword>
<dbReference type="InterPro" id="IPR036515">
    <property type="entry name" value="Transposase_17_sf"/>
</dbReference>
<dbReference type="Proteomes" id="UP000184020">
    <property type="component" value="Unassembled WGS sequence"/>
</dbReference>
<dbReference type="Pfam" id="PF01797">
    <property type="entry name" value="Y1_Tnp"/>
    <property type="match status" value="1"/>
</dbReference>
<feature type="domain" description="Transposase IS200-like" evidence="1">
    <location>
        <begin position="34"/>
        <end position="98"/>
    </location>
</feature>
<reference evidence="3" key="1">
    <citation type="submission" date="2016-11" db="EMBL/GenBank/DDBJ databases">
        <authorList>
            <person name="Varghese N."/>
            <person name="Submissions S."/>
        </authorList>
    </citation>
    <scope>NUCLEOTIDE SEQUENCE [LARGE SCALE GENOMIC DNA]</scope>
    <source>
        <strain evidence="3">DSM 17659</strain>
    </source>
</reference>
<dbReference type="Gene3D" id="3.30.70.1290">
    <property type="entry name" value="Transposase IS200-like"/>
    <property type="match status" value="1"/>
</dbReference>
<name>A0A1M5R9M0_9FLAO</name>
<protein>
    <submittedName>
        <fullName evidence="2">Transposase IS200 like</fullName>
    </submittedName>
</protein>
<dbReference type="AlphaFoldDB" id="A0A1M5R9M0"/>
<dbReference type="GO" id="GO:0003677">
    <property type="term" value="F:DNA binding"/>
    <property type="evidence" value="ECO:0007669"/>
    <property type="project" value="InterPro"/>
</dbReference>